<dbReference type="InterPro" id="IPR016181">
    <property type="entry name" value="Acyl_CoA_acyltransferase"/>
</dbReference>
<dbReference type="EMBL" id="JABMCB010000197">
    <property type="protein sequence ID" value="NUU78071.1"/>
    <property type="molecule type" value="Genomic_DNA"/>
</dbReference>
<organism evidence="4 5">
    <name type="scientific">Paenibacillus xylanilyticus</name>
    <dbReference type="NCBI Taxonomy" id="248903"/>
    <lineage>
        <taxon>Bacteria</taxon>
        <taxon>Bacillati</taxon>
        <taxon>Bacillota</taxon>
        <taxon>Bacilli</taxon>
        <taxon>Bacillales</taxon>
        <taxon>Paenibacillaceae</taxon>
        <taxon>Paenibacillus</taxon>
    </lineage>
</organism>
<dbReference type="SUPFAM" id="SSF55729">
    <property type="entry name" value="Acyl-CoA N-acyltransferases (Nat)"/>
    <property type="match status" value="1"/>
</dbReference>
<evidence type="ECO:0000256" key="1">
    <source>
        <dbReference type="ARBA" id="ARBA00022679"/>
    </source>
</evidence>
<dbReference type="PROSITE" id="PS51186">
    <property type="entry name" value="GNAT"/>
    <property type="match status" value="1"/>
</dbReference>
<dbReference type="NCBIfam" id="NF007807">
    <property type="entry name" value="PRK10514.1"/>
    <property type="match status" value="1"/>
</dbReference>
<feature type="domain" description="N-acetyltransferase" evidence="3">
    <location>
        <begin position="3"/>
        <end position="150"/>
    </location>
</feature>
<dbReference type="Gene3D" id="3.40.630.30">
    <property type="match status" value="1"/>
</dbReference>
<accession>A0A7Y6EWR7</accession>
<comment type="caution">
    <text evidence="4">The sequence shown here is derived from an EMBL/GenBank/DDBJ whole genome shotgun (WGS) entry which is preliminary data.</text>
</comment>
<dbReference type="Pfam" id="PF13673">
    <property type="entry name" value="Acetyltransf_10"/>
    <property type="match status" value="1"/>
</dbReference>
<evidence type="ECO:0000256" key="2">
    <source>
        <dbReference type="ARBA" id="ARBA00023315"/>
    </source>
</evidence>
<reference evidence="4 5" key="1">
    <citation type="submission" date="2020-05" db="EMBL/GenBank/DDBJ databases">
        <title>Genome Sequencing of Type Strains.</title>
        <authorList>
            <person name="Lemaire J.F."/>
            <person name="Inderbitzin P."/>
            <person name="Gregorio O.A."/>
            <person name="Collins S.B."/>
            <person name="Wespe N."/>
            <person name="Knight-Connoni V."/>
        </authorList>
    </citation>
    <scope>NUCLEOTIDE SEQUENCE [LARGE SCALE GENOMIC DNA]</scope>
    <source>
        <strain evidence="4 5">LMG 21957</strain>
    </source>
</reference>
<gene>
    <name evidence="4" type="ORF">HP552_22950</name>
</gene>
<dbReference type="Proteomes" id="UP000526125">
    <property type="component" value="Unassembled WGS sequence"/>
</dbReference>
<dbReference type="GO" id="GO:0016747">
    <property type="term" value="F:acyltransferase activity, transferring groups other than amino-acyl groups"/>
    <property type="evidence" value="ECO:0007669"/>
    <property type="project" value="InterPro"/>
</dbReference>
<protein>
    <submittedName>
        <fullName evidence="4">Acetyltransferase</fullName>
    </submittedName>
</protein>
<evidence type="ECO:0000259" key="3">
    <source>
        <dbReference type="PROSITE" id="PS51186"/>
    </source>
</evidence>
<dbReference type="AlphaFoldDB" id="A0A7Y6EWR7"/>
<keyword evidence="5" id="KW-1185">Reference proteome</keyword>
<sequence>MKMAIIPYREQDHAKLVSIWERAVRATHMFLAEKDIVFYKSVVSEALADMEIWEAVDLADEPNGFIGMDGKHIEMLFVDGDKHGQGLGPMLITHVIQLKGNDLKVDVNEQNEGAARFYARMGFVQTGRSELDGSGNPFPLLHLEMKKKSSAANILR</sequence>
<dbReference type="PANTHER" id="PTHR43800:SF1">
    <property type="entry name" value="PEPTIDYL-LYSINE N-ACETYLTRANSFERASE YJAB"/>
    <property type="match status" value="1"/>
</dbReference>
<name>A0A7Y6EWR7_9BACL</name>
<keyword evidence="2" id="KW-0012">Acyltransferase</keyword>
<proteinExistence type="predicted"/>
<evidence type="ECO:0000313" key="4">
    <source>
        <dbReference type="EMBL" id="NUU78071.1"/>
    </source>
</evidence>
<evidence type="ECO:0000313" key="5">
    <source>
        <dbReference type="Proteomes" id="UP000526125"/>
    </source>
</evidence>
<dbReference type="PANTHER" id="PTHR43800">
    <property type="entry name" value="PEPTIDYL-LYSINE N-ACETYLTRANSFERASE YJAB"/>
    <property type="match status" value="1"/>
</dbReference>
<dbReference type="InterPro" id="IPR000182">
    <property type="entry name" value="GNAT_dom"/>
</dbReference>
<keyword evidence="1 4" id="KW-0808">Transferase</keyword>